<dbReference type="Gene3D" id="3.60.21.10">
    <property type="match status" value="1"/>
</dbReference>
<dbReference type="InterPro" id="IPR050126">
    <property type="entry name" value="Ap4A_hydrolase"/>
</dbReference>
<dbReference type="PANTHER" id="PTHR42850">
    <property type="entry name" value="METALLOPHOSPHOESTERASE"/>
    <property type="match status" value="1"/>
</dbReference>
<sequence>MSSQAYDIIGDIHGHADELIKLLQELGYSHSDSGYQHPSRQVIFLGDFIDRGPQHKKLLDIVMPMVRNGHALAVMGNHEFNALAYHTFHEGEYLRPHTKKNKGQHQAFLNEFEQDDEQREAVLEFFYELPMWLELDGLRVVHACWDQAHIDLLQSKAPDSRMTPELLIEASTKGSAAYEAIERILKGVEVQLPEGITFQDKDGHSRNAVRVQWWNSSATRLAEATVPEGLAIGEASDMAIPDTVPRYPDSAPPCFIGHYWLNGQPAPLAHNVACLDYSVAKEGKLVAYRWNGESELKAEHFSYAR</sequence>
<evidence type="ECO:0000313" key="2">
    <source>
        <dbReference type="EMBL" id="MBA6412368.1"/>
    </source>
</evidence>
<dbReference type="PRINTS" id="PR00114">
    <property type="entry name" value="STPHPHTASE"/>
</dbReference>
<gene>
    <name evidence="2" type="ORF">H2508_04510</name>
</gene>
<dbReference type="GO" id="GO:0016791">
    <property type="term" value="F:phosphatase activity"/>
    <property type="evidence" value="ECO:0007669"/>
    <property type="project" value="TreeGrafter"/>
</dbReference>
<dbReference type="Pfam" id="PF00149">
    <property type="entry name" value="Metallophos"/>
    <property type="match status" value="1"/>
</dbReference>
<dbReference type="GO" id="GO:0005737">
    <property type="term" value="C:cytoplasm"/>
    <property type="evidence" value="ECO:0007669"/>
    <property type="project" value="TreeGrafter"/>
</dbReference>
<dbReference type="InterPro" id="IPR029052">
    <property type="entry name" value="Metallo-depent_PP-like"/>
</dbReference>
<protein>
    <submittedName>
        <fullName evidence="2">Metallophosphoesterase</fullName>
    </submittedName>
</protein>
<name>A0A7W2YJJ4_9GAMM</name>
<organism evidence="2 3">
    <name type="scientific">Sediminihaliea albiluteola</name>
    <dbReference type="NCBI Taxonomy" id="2758564"/>
    <lineage>
        <taxon>Bacteria</taxon>
        <taxon>Pseudomonadati</taxon>
        <taxon>Pseudomonadota</taxon>
        <taxon>Gammaproteobacteria</taxon>
        <taxon>Cellvibrionales</taxon>
        <taxon>Halieaceae</taxon>
        <taxon>Sediminihaliea</taxon>
    </lineage>
</organism>
<proteinExistence type="predicted"/>
<dbReference type="EMBL" id="JACFXU010000013">
    <property type="protein sequence ID" value="MBA6412368.1"/>
    <property type="molecule type" value="Genomic_DNA"/>
</dbReference>
<evidence type="ECO:0000259" key="1">
    <source>
        <dbReference type="Pfam" id="PF00149"/>
    </source>
</evidence>
<reference evidence="2 3" key="1">
    <citation type="submission" date="2020-07" db="EMBL/GenBank/DDBJ databases">
        <title>Halieaceae bacterium, F7430, whole genome shotgun sequencing project.</title>
        <authorList>
            <person name="Jiang S."/>
            <person name="Liu Z.W."/>
            <person name="Du Z.J."/>
        </authorList>
    </citation>
    <scope>NUCLEOTIDE SEQUENCE [LARGE SCALE GENOMIC DNA]</scope>
    <source>
        <strain evidence="2 3">F7430</strain>
    </source>
</reference>
<dbReference type="InterPro" id="IPR004843">
    <property type="entry name" value="Calcineurin-like_PHP"/>
</dbReference>
<dbReference type="InterPro" id="IPR006186">
    <property type="entry name" value="Ser/Thr-sp_prot-phosphatase"/>
</dbReference>
<keyword evidence="3" id="KW-1185">Reference proteome</keyword>
<dbReference type="PANTHER" id="PTHR42850:SF7">
    <property type="entry name" value="BIS(5'-NUCLEOSYL)-TETRAPHOSPHATASE PRPE [ASYMMETRICAL]"/>
    <property type="match status" value="1"/>
</dbReference>
<dbReference type="SUPFAM" id="SSF56300">
    <property type="entry name" value="Metallo-dependent phosphatases"/>
    <property type="match status" value="1"/>
</dbReference>
<comment type="caution">
    <text evidence="2">The sequence shown here is derived from an EMBL/GenBank/DDBJ whole genome shotgun (WGS) entry which is preliminary data.</text>
</comment>
<accession>A0A7W2YJJ4</accession>
<dbReference type="RefSeq" id="WP_182169272.1">
    <property type="nucleotide sequence ID" value="NZ_JACFXU010000013.1"/>
</dbReference>
<feature type="domain" description="Calcineurin-like phosphoesterase" evidence="1">
    <location>
        <begin position="8"/>
        <end position="105"/>
    </location>
</feature>
<evidence type="ECO:0000313" key="3">
    <source>
        <dbReference type="Proteomes" id="UP000539350"/>
    </source>
</evidence>
<dbReference type="AlphaFoldDB" id="A0A7W2YJJ4"/>
<dbReference type="Proteomes" id="UP000539350">
    <property type="component" value="Unassembled WGS sequence"/>
</dbReference>